<feature type="domain" description="Fibronectin type-III" evidence="6">
    <location>
        <begin position="782"/>
        <end position="883"/>
    </location>
</feature>
<keyword evidence="3" id="KW-0326">Glycosidase</keyword>
<feature type="domain" description="SLH" evidence="8">
    <location>
        <begin position="1420"/>
        <end position="1483"/>
    </location>
</feature>
<dbReference type="PROSITE" id="PS50853">
    <property type="entry name" value="FN3"/>
    <property type="match status" value="2"/>
</dbReference>
<dbReference type="PROSITE" id="PS51175">
    <property type="entry name" value="CBM6"/>
    <property type="match status" value="1"/>
</dbReference>
<dbReference type="InterPro" id="IPR033453">
    <property type="entry name" value="Glyco_hydro_30_TIM-barrel"/>
</dbReference>
<dbReference type="PROSITE" id="PS51272">
    <property type="entry name" value="SLH"/>
    <property type="match status" value="3"/>
</dbReference>
<dbReference type="RefSeq" id="WP_216478240.1">
    <property type="nucleotide sequence ID" value="NZ_JAHLQJ010000005.1"/>
</dbReference>
<organism evidence="9 10">
    <name type="scientific">Paenibacillus brevis</name>
    <dbReference type="NCBI Taxonomy" id="2841508"/>
    <lineage>
        <taxon>Bacteria</taxon>
        <taxon>Bacillati</taxon>
        <taxon>Bacillota</taxon>
        <taxon>Bacilli</taxon>
        <taxon>Bacillales</taxon>
        <taxon>Paenibacillaceae</taxon>
        <taxon>Paenibacillus</taxon>
    </lineage>
</organism>
<sequence>MKLKKKINKLLSVALSAALVTSLFAQMASPTAAAPGEPVKVWLTTGDKSNLLTPQNDIAFQPDHTPTEYTINVDEDVKYQEIDGFGASMTDSSAWLLFEQLDAAQREEAMRKLFDPAQGAGFSYIRIPMGASDFALDKYTYNDLPGGVTTDVNLDYFSIEHDMDYILPILKQALEINPDLKFMGSPWSAPAWMKTSGSLMKGKLKQEYYDVYAQYFVKFIEAYKQAGIEIDAVTLQNEPQYEPDNYSGMKMDPEDQAAFVKVLGPALEAAKLSTKIIIWDHNWDNPDYPIEVLSDNEVYSYIAGSAFHGYAGNVESQSIVHDRFPDKGIYFTESSGGEFAPNFGDNLAWDVQNLIIGATRNWAKTSLKWNFALDEDNGPYVGGCEDCRGIVTVDRQSKNVTYNEEYYSFGHASKFVQPGAVRIKTNTFGSGGIENVAFLNPDGTKALIVLNSSRAEREFKVRSGNESFVYTLPAGAVATFTWEGTPGSNGPDMVTPYSRVEAEDYDALSSSYGVSEAVVTDAGGGKSVSLSGQGYLAYSNVEFVDGTASVQLRVAAEGESRIELRLDSPNGQLIGSADLSSTGGLQNWTTQSASIEGANGVHTLYLVMDGSVRLNWFQFSKTSYLDTMNYIGLNGGFELGDLSGWSSWNTKGTAHKVEAGGGRSGEYKLNHWFSEGYEQYTYRTVKVPNGTYKASVWVNKADNINSKLEVKNYGGPNLAADMGDMYLDWTQFTIENIRVTNGQLEIGVKSSSARSEWANYDDFELYRVTTKAPAKPTGINPPPEPETVTAGVYEGQDIQLDWTPVQEATGYKVYRSLTDLSQATVTDDVYVDFAEVGIVSAGTTTFTDTGLLGSTTYHYAVSAFNEDGESAVTRSVSATTETGQDRVPPAAPQGLRAEAGIEQVTLYWEPNLERDFAKYNIYRNGSLIGSINTITQTQYTVRGLIPGENYIFAVSAVDKNGNESPYSEAVAASPTASGTKLEFDNMDFEKGSLEGWSEWHPEAQPVANFVDDDNPRGSYKLTHWSGDDYVQSTYRTLELPNGTYKVQVWARTGGGQNKFQLEVKNYGGSELTKDMKSAGGGTWSSFAIDQIKVTNGQMELAVFSDAKAGNWAAIDDFEIYTYAPNAPAGLTGRGGDGKAYLEWTANTEYDLESYYIYQDGVKINTIPASAGNKPGKEITGLTNGVAYSFAVSAVDKDQNESLKSAAISITPSAPSPGGSQGPASPSGNAATTPSVPSAQDPDLQVKDGTVNVSLEKGKQQLLLPANASALDGKNRLTIQKEQLALSISAKVIEALKGLLPTQDLAQAQLSFELGSPEAEQTKKLIDQARSSTKANLAITGEMIALRLSAIAQDGTEYKLSELPEPIVVEWQGIAAPSAGLLGAYYVSEDGQLTYAGGALNNGIFSVQVDRLGRNIVLLSFDKSYGDVGTSHWAYAAIQSLSAQLLVNGVAEAQFAPQAQITRAEFAALIARALDLKPAGSASFNDVDSTKWYAEAIRAAHAAGIISGRSSDSFAPNAAISRQEMVKMLVQAYESRNGPAAEGNGAVSFADRDQISPWAEKSVAAAAELGLIQGKGSGAFDPQGAASRAESVVVISRLLEQLK</sequence>
<feature type="compositionally biased region" description="Low complexity" evidence="4">
    <location>
        <begin position="1208"/>
        <end position="1230"/>
    </location>
</feature>
<reference evidence="9 10" key="1">
    <citation type="submission" date="2021-06" db="EMBL/GenBank/DDBJ databases">
        <authorList>
            <person name="Sun Q."/>
            <person name="Li D."/>
        </authorList>
    </citation>
    <scope>NUCLEOTIDE SEQUENCE [LARGE SCALE GENOMIC DNA]</scope>
    <source>
        <strain evidence="9 10">MSJ-6</strain>
    </source>
</reference>
<dbReference type="EMBL" id="JAHLQJ010000005">
    <property type="protein sequence ID" value="MBU5671676.1"/>
    <property type="molecule type" value="Genomic_DNA"/>
</dbReference>
<feature type="chain" id="PRO_5047369465" evidence="5">
    <location>
        <begin position="26"/>
        <end position="1602"/>
    </location>
</feature>
<dbReference type="InterPro" id="IPR001139">
    <property type="entry name" value="Glyco_hydro_30"/>
</dbReference>
<dbReference type="Pfam" id="PF00395">
    <property type="entry name" value="SLH"/>
    <property type="match status" value="3"/>
</dbReference>
<dbReference type="InterPro" id="IPR001119">
    <property type="entry name" value="SLH_dom"/>
</dbReference>
<dbReference type="SMART" id="SM00606">
    <property type="entry name" value="CBD_IV"/>
    <property type="match status" value="1"/>
</dbReference>
<accession>A0ABS6FNC8</accession>
<evidence type="ECO:0000259" key="8">
    <source>
        <dbReference type="PROSITE" id="PS51272"/>
    </source>
</evidence>
<evidence type="ECO:0000259" key="6">
    <source>
        <dbReference type="PROSITE" id="PS50853"/>
    </source>
</evidence>
<dbReference type="SMART" id="SM00060">
    <property type="entry name" value="FN3"/>
    <property type="match status" value="3"/>
</dbReference>
<dbReference type="Pfam" id="PF17189">
    <property type="entry name" value="Glyco_hydro_30C"/>
    <property type="match status" value="1"/>
</dbReference>
<evidence type="ECO:0000259" key="7">
    <source>
        <dbReference type="PROSITE" id="PS51175"/>
    </source>
</evidence>
<feature type="domain" description="SLH" evidence="8">
    <location>
        <begin position="1484"/>
        <end position="1542"/>
    </location>
</feature>
<comment type="caution">
    <text evidence="9">The sequence shown here is derived from an EMBL/GenBank/DDBJ whole genome shotgun (WGS) entry which is preliminary data.</text>
</comment>
<dbReference type="InterPro" id="IPR033452">
    <property type="entry name" value="GH30_C"/>
</dbReference>
<evidence type="ECO:0000313" key="9">
    <source>
        <dbReference type="EMBL" id="MBU5671676.1"/>
    </source>
</evidence>
<gene>
    <name evidence="9" type="ORF">KQJ23_07490</name>
</gene>
<evidence type="ECO:0000256" key="4">
    <source>
        <dbReference type="SAM" id="MobiDB-lite"/>
    </source>
</evidence>
<feature type="region of interest" description="Disordered" evidence="4">
    <location>
        <begin position="1208"/>
        <end position="1244"/>
    </location>
</feature>
<evidence type="ECO:0000256" key="1">
    <source>
        <dbReference type="ARBA" id="ARBA00022729"/>
    </source>
</evidence>
<evidence type="ECO:0000313" key="10">
    <source>
        <dbReference type="Proteomes" id="UP000743001"/>
    </source>
</evidence>
<dbReference type="CDD" id="cd00063">
    <property type="entry name" value="FN3"/>
    <property type="match status" value="2"/>
</dbReference>
<evidence type="ECO:0000256" key="3">
    <source>
        <dbReference type="RuleBase" id="RU361188"/>
    </source>
</evidence>
<dbReference type="PANTHER" id="PTHR11069:SF23">
    <property type="entry name" value="LYSOSOMAL ACID GLUCOSYLCERAMIDASE"/>
    <property type="match status" value="1"/>
</dbReference>
<evidence type="ECO:0000256" key="5">
    <source>
        <dbReference type="SAM" id="SignalP"/>
    </source>
</evidence>
<proteinExistence type="inferred from homology"/>
<evidence type="ECO:0000256" key="2">
    <source>
        <dbReference type="ARBA" id="ARBA00022801"/>
    </source>
</evidence>
<keyword evidence="10" id="KW-1185">Reference proteome</keyword>
<comment type="similarity">
    <text evidence="3">Belongs to the glycosyl hydrolase 30 family.</text>
</comment>
<feature type="domain" description="Fibronectin type-III" evidence="6">
    <location>
        <begin position="888"/>
        <end position="978"/>
    </location>
</feature>
<keyword evidence="2 3" id="KW-0378">Hydrolase</keyword>
<dbReference type="Pfam" id="PF00041">
    <property type="entry name" value="fn3"/>
    <property type="match status" value="1"/>
</dbReference>
<keyword evidence="1 5" id="KW-0732">Signal</keyword>
<dbReference type="InterPro" id="IPR005084">
    <property type="entry name" value="CBM6"/>
</dbReference>
<feature type="domain" description="SLH" evidence="8">
    <location>
        <begin position="1545"/>
        <end position="1602"/>
    </location>
</feature>
<feature type="signal peptide" evidence="5">
    <location>
        <begin position="1"/>
        <end position="25"/>
    </location>
</feature>
<dbReference type="Proteomes" id="UP000743001">
    <property type="component" value="Unassembled WGS sequence"/>
</dbReference>
<dbReference type="InterPro" id="IPR003961">
    <property type="entry name" value="FN3_dom"/>
</dbReference>
<dbReference type="Pfam" id="PF02055">
    <property type="entry name" value="Glyco_hydro_30"/>
    <property type="match status" value="1"/>
</dbReference>
<dbReference type="Pfam" id="PF03422">
    <property type="entry name" value="CBM_6"/>
    <property type="match status" value="1"/>
</dbReference>
<dbReference type="PANTHER" id="PTHR11069">
    <property type="entry name" value="GLUCOSYLCERAMIDASE"/>
    <property type="match status" value="1"/>
</dbReference>
<protein>
    <submittedName>
        <fullName evidence="9">S-layer homology domain-containing protein</fullName>
    </submittedName>
</protein>
<dbReference type="InterPro" id="IPR006584">
    <property type="entry name" value="Cellulose-bd_IV"/>
</dbReference>
<dbReference type="CDD" id="cd04084">
    <property type="entry name" value="CBM6_xylanase-like"/>
    <property type="match status" value="1"/>
</dbReference>
<feature type="domain" description="CBM6" evidence="7">
    <location>
        <begin position="498"/>
        <end position="620"/>
    </location>
</feature>
<name>A0ABS6FNC8_9BACL</name>